<protein>
    <recommendedName>
        <fullName evidence="3">RHS repeat protein</fullName>
    </recommendedName>
</protein>
<evidence type="ECO:0000313" key="2">
    <source>
        <dbReference type="Proteomes" id="UP001055167"/>
    </source>
</evidence>
<comment type="caution">
    <text evidence="1">The sequence shown here is derived from an EMBL/GenBank/DDBJ whole genome shotgun (WGS) entry which is preliminary data.</text>
</comment>
<reference evidence="1" key="1">
    <citation type="journal article" date="2021" name="Front. Microbiol.">
        <title>Comprehensive Comparative Genomics and Phenotyping of Methylobacterium Species.</title>
        <authorList>
            <person name="Alessa O."/>
            <person name="Ogura Y."/>
            <person name="Fujitani Y."/>
            <person name="Takami H."/>
            <person name="Hayashi T."/>
            <person name="Sahin N."/>
            <person name="Tani A."/>
        </authorList>
    </citation>
    <scope>NUCLEOTIDE SEQUENCE</scope>
    <source>
        <strain evidence="1">KCTC 52305</strain>
    </source>
</reference>
<keyword evidence="2" id="KW-1185">Reference proteome</keyword>
<dbReference type="Proteomes" id="UP001055167">
    <property type="component" value="Unassembled WGS sequence"/>
</dbReference>
<dbReference type="RefSeq" id="WP_128561368.1">
    <property type="nucleotide sequence ID" value="NZ_BPQH01000013.1"/>
</dbReference>
<proteinExistence type="predicted"/>
<evidence type="ECO:0008006" key="3">
    <source>
        <dbReference type="Google" id="ProtNLM"/>
    </source>
</evidence>
<gene>
    <name evidence="1" type="ORF">OPKNFCMD_4230</name>
</gene>
<sequence>MRCEPPAFETVFRIPGTHRLESAGVLGRGGRVFGVCWFHREYDRRDRLVARYETYDEVGADGEARCGWRRYDGEGRLTQTHEVGMRWSTLVESLACHRAAAAALQHPRAGAVMRRAAQLASTA</sequence>
<name>A0ABQ4R2H3_9HYPH</name>
<evidence type="ECO:0000313" key="1">
    <source>
        <dbReference type="EMBL" id="GJD51476.1"/>
    </source>
</evidence>
<accession>A0ABQ4R2H3</accession>
<organism evidence="1 2">
    <name type="scientific">Methylobacterium crusticola</name>
    <dbReference type="NCBI Taxonomy" id="1697972"/>
    <lineage>
        <taxon>Bacteria</taxon>
        <taxon>Pseudomonadati</taxon>
        <taxon>Pseudomonadota</taxon>
        <taxon>Alphaproteobacteria</taxon>
        <taxon>Hyphomicrobiales</taxon>
        <taxon>Methylobacteriaceae</taxon>
        <taxon>Methylobacterium</taxon>
    </lineage>
</organism>
<reference evidence="1" key="2">
    <citation type="submission" date="2021-08" db="EMBL/GenBank/DDBJ databases">
        <authorList>
            <person name="Tani A."/>
            <person name="Ola A."/>
            <person name="Ogura Y."/>
            <person name="Katsura K."/>
            <person name="Hayashi T."/>
        </authorList>
    </citation>
    <scope>NUCLEOTIDE SEQUENCE</scope>
    <source>
        <strain evidence="1">KCTC 52305</strain>
    </source>
</reference>
<dbReference type="EMBL" id="BPQH01000013">
    <property type="protein sequence ID" value="GJD51476.1"/>
    <property type="molecule type" value="Genomic_DNA"/>
</dbReference>